<name>A0ABS7PFI7_9SPHN</name>
<comment type="caution">
    <text evidence="1">The sequence shown here is derived from an EMBL/GenBank/DDBJ whole genome shotgun (WGS) entry which is preliminary data.</text>
</comment>
<evidence type="ECO:0000313" key="2">
    <source>
        <dbReference type="Proteomes" id="UP000759298"/>
    </source>
</evidence>
<evidence type="ECO:0000313" key="1">
    <source>
        <dbReference type="EMBL" id="MBY8337845.1"/>
    </source>
</evidence>
<dbReference type="Proteomes" id="UP000759298">
    <property type="component" value="Unassembled WGS sequence"/>
</dbReference>
<dbReference type="EMBL" id="JAHWXP010000003">
    <property type="protein sequence ID" value="MBY8337845.1"/>
    <property type="molecule type" value="Genomic_DNA"/>
</dbReference>
<proteinExistence type="predicted"/>
<evidence type="ECO:0008006" key="3">
    <source>
        <dbReference type="Google" id="ProtNLM"/>
    </source>
</evidence>
<accession>A0ABS7PFI7</accession>
<sequence length="150" mass="17240">MKTPFDTVLRMRRREIDRTRIAIHMETTRLTEIDQQSRALEEELAREYEVCAQSWASSAEAFVRRRMAQQADLVAQRVVVSEQIGRLRREAIDAYGSQHVLENAAEAFRTDHRRQQSRAEQREADDLCAARAVPAPRATAALTVLQLPPR</sequence>
<gene>
    <name evidence="1" type="ORF">KYN89_12410</name>
</gene>
<keyword evidence="2" id="KW-1185">Reference proteome</keyword>
<reference evidence="1 2" key="1">
    <citation type="submission" date="2021-07" db="EMBL/GenBank/DDBJ databases">
        <title>Alteriqipengyuania abyssalis NZ-12B nov, sp.nov isolated from deep sea sponge in pacific ocean.</title>
        <authorList>
            <person name="Tareen S."/>
            <person name="Wink J."/>
        </authorList>
    </citation>
    <scope>NUCLEOTIDE SEQUENCE [LARGE SCALE GENOMIC DNA]</scope>
    <source>
        <strain evidence="1 2">NZ-12B</strain>
    </source>
</reference>
<organism evidence="1 2">
    <name type="scientific">Alteriqipengyuania abyssalis</name>
    <dbReference type="NCBI Taxonomy" id="2860200"/>
    <lineage>
        <taxon>Bacteria</taxon>
        <taxon>Pseudomonadati</taxon>
        <taxon>Pseudomonadota</taxon>
        <taxon>Alphaproteobacteria</taxon>
        <taxon>Sphingomonadales</taxon>
        <taxon>Erythrobacteraceae</taxon>
        <taxon>Alteriqipengyuania</taxon>
    </lineage>
</organism>
<dbReference type="RefSeq" id="WP_222825345.1">
    <property type="nucleotide sequence ID" value="NZ_JAHWXP010000003.1"/>
</dbReference>
<protein>
    <recommendedName>
        <fullName evidence="3">Flagellar FliJ protein</fullName>
    </recommendedName>
</protein>